<dbReference type="PRINTS" id="PR00469">
    <property type="entry name" value="PNDRDTASEII"/>
</dbReference>
<dbReference type="Pfam" id="PF13738">
    <property type="entry name" value="Pyr_redox_3"/>
    <property type="match status" value="1"/>
</dbReference>
<organism evidence="2 3">
    <name type="scientific">Labrys miyagiensis</name>
    <dbReference type="NCBI Taxonomy" id="346912"/>
    <lineage>
        <taxon>Bacteria</taxon>
        <taxon>Pseudomonadati</taxon>
        <taxon>Pseudomonadota</taxon>
        <taxon>Alphaproteobacteria</taxon>
        <taxon>Hyphomicrobiales</taxon>
        <taxon>Xanthobacteraceae</taxon>
        <taxon>Labrys</taxon>
    </lineage>
</organism>
<evidence type="ECO:0000313" key="3">
    <source>
        <dbReference type="Proteomes" id="UP001156882"/>
    </source>
</evidence>
<dbReference type="SUPFAM" id="SSF51905">
    <property type="entry name" value="FAD/NAD(P)-binding domain"/>
    <property type="match status" value="2"/>
</dbReference>
<comment type="caution">
    <text evidence="2">The sequence shown here is derived from an EMBL/GenBank/DDBJ whole genome shotgun (WGS) entry which is preliminary data.</text>
</comment>
<dbReference type="PANTHER" id="PTHR43539">
    <property type="entry name" value="FLAVIN-BINDING MONOOXYGENASE-LIKE PROTEIN (AFU_ORTHOLOGUE AFUA_4G09220)"/>
    <property type="match status" value="1"/>
</dbReference>
<dbReference type="PANTHER" id="PTHR43539:SF78">
    <property type="entry name" value="FLAVIN-CONTAINING MONOOXYGENASE"/>
    <property type="match status" value="1"/>
</dbReference>
<evidence type="ECO:0000256" key="1">
    <source>
        <dbReference type="ARBA" id="ARBA00023002"/>
    </source>
</evidence>
<name>A0ABQ6CBN9_9HYPH</name>
<reference evidence="3" key="1">
    <citation type="journal article" date="2019" name="Int. J. Syst. Evol. Microbiol.">
        <title>The Global Catalogue of Microorganisms (GCM) 10K type strain sequencing project: providing services to taxonomists for standard genome sequencing and annotation.</title>
        <authorList>
            <consortium name="The Broad Institute Genomics Platform"/>
            <consortium name="The Broad Institute Genome Sequencing Center for Infectious Disease"/>
            <person name="Wu L."/>
            <person name="Ma J."/>
        </authorList>
    </citation>
    <scope>NUCLEOTIDE SEQUENCE [LARGE SCALE GENOMIC DNA]</scope>
    <source>
        <strain evidence="3">NBRC 101365</strain>
    </source>
</reference>
<dbReference type="Proteomes" id="UP001156882">
    <property type="component" value="Unassembled WGS sequence"/>
</dbReference>
<evidence type="ECO:0000313" key="2">
    <source>
        <dbReference type="EMBL" id="GLS17570.1"/>
    </source>
</evidence>
<dbReference type="InterPro" id="IPR050982">
    <property type="entry name" value="Auxin_biosynth/cation_transpt"/>
</dbReference>
<dbReference type="InterPro" id="IPR036188">
    <property type="entry name" value="FAD/NAD-bd_sf"/>
</dbReference>
<dbReference type="EMBL" id="BSPC01000005">
    <property type="protein sequence ID" value="GLS17570.1"/>
    <property type="molecule type" value="Genomic_DNA"/>
</dbReference>
<dbReference type="RefSeq" id="WP_284310381.1">
    <property type="nucleotide sequence ID" value="NZ_BSPC01000005.1"/>
</dbReference>
<accession>A0ABQ6CBN9</accession>
<sequence length="383" mass="41878">MDIPISPDTVTLGGALARAGANARRFDVVVIGVGQAGLSVGHYLASRGVDLIILDGASRIGDSWRARWDSLRLFSPAHFDGLPGMAFPGGKEHFPSKDQMADYLEAYAERFRLPVQLGTKVDRIYKGGDGYVVRAGPTLYQAAHVVIAMSGYREPKIPAFARQLSPDITQLHSSDYRNPSQLRSGNVLIVGAGNSGSEIAMELAKAGHHVILSGRNTGHVPFRIETALARHVLVRILFRLVFHRVLTVRTRLGRKVRPRIVAGGGPLIRVKPVDLHRVGVERVARTIGVVDGMPVLEGMGRLQVDNVVWCTGFRHDLSWIERPIFGDDGRPMHYRGVAEGEPGLYFVGLPFLYAMSSAMIHGVGRDARYIADMIVARLKSRSA</sequence>
<keyword evidence="3" id="KW-1185">Reference proteome</keyword>
<dbReference type="Gene3D" id="3.50.50.60">
    <property type="entry name" value="FAD/NAD(P)-binding domain"/>
    <property type="match status" value="1"/>
</dbReference>
<dbReference type="PRINTS" id="PR00368">
    <property type="entry name" value="FADPNR"/>
</dbReference>
<proteinExistence type="predicted"/>
<keyword evidence="1" id="KW-0560">Oxidoreductase</keyword>
<protein>
    <submittedName>
        <fullName evidence="2">Oxidoreductase</fullName>
    </submittedName>
</protein>
<gene>
    <name evidence="2" type="primary">noxC</name>
    <name evidence="2" type="ORF">GCM10007874_05850</name>
</gene>